<evidence type="ECO:0000259" key="7">
    <source>
        <dbReference type="Pfam" id="PF00933"/>
    </source>
</evidence>
<dbReference type="GO" id="GO:0004563">
    <property type="term" value="F:beta-N-acetylhexosaminidase activity"/>
    <property type="evidence" value="ECO:0007669"/>
    <property type="project" value="UniProtKB-EC"/>
</dbReference>
<dbReference type="SUPFAM" id="SSF52279">
    <property type="entry name" value="Beta-D-glucan exohydrolase, C-terminal domain"/>
    <property type="match status" value="1"/>
</dbReference>
<keyword evidence="5" id="KW-0326">Glycosidase</keyword>
<dbReference type="SUPFAM" id="SSF51445">
    <property type="entry name" value="(Trans)glycosidases"/>
    <property type="match status" value="1"/>
</dbReference>
<dbReference type="PANTHER" id="PTHR30480:SF13">
    <property type="entry name" value="BETA-HEXOSAMINIDASE"/>
    <property type="match status" value="1"/>
</dbReference>
<evidence type="ECO:0000256" key="3">
    <source>
        <dbReference type="ARBA" id="ARBA00012663"/>
    </source>
</evidence>
<evidence type="ECO:0000256" key="4">
    <source>
        <dbReference type="ARBA" id="ARBA00022801"/>
    </source>
</evidence>
<dbReference type="RefSeq" id="WP_133758349.1">
    <property type="nucleotide sequence ID" value="NZ_SOBW01000008.1"/>
</dbReference>
<dbReference type="InterPro" id="IPR036881">
    <property type="entry name" value="Glyco_hydro_3_C_sf"/>
</dbReference>
<dbReference type="EC" id="3.2.1.52" evidence="3"/>
<feature type="signal peptide" evidence="6">
    <location>
        <begin position="1"/>
        <end position="19"/>
    </location>
</feature>
<gene>
    <name evidence="9" type="ORF">BXY82_2375</name>
</gene>
<reference evidence="9 10" key="1">
    <citation type="submission" date="2019-03" db="EMBL/GenBank/DDBJ databases">
        <title>Genomic Encyclopedia of Archaeal and Bacterial Type Strains, Phase II (KMG-II): from individual species to whole genera.</title>
        <authorList>
            <person name="Goeker M."/>
        </authorList>
    </citation>
    <scope>NUCLEOTIDE SEQUENCE [LARGE SCALE GENOMIC DNA]</scope>
    <source>
        <strain evidence="9 10">DSM 28135</strain>
    </source>
</reference>
<dbReference type="InterPro" id="IPR017853">
    <property type="entry name" value="GH"/>
</dbReference>
<feature type="chain" id="PRO_5020583325" description="beta-N-acetylhexosaminidase" evidence="6">
    <location>
        <begin position="20"/>
        <end position="560"/>
    </location>
</feature>
<dbReference type="PROSITE" id="PS51257">
    <property type="entry name" value="PROKAR_LIPOPROTEIN"/>
    <property type="match status" value="1"/>
</dbReference>
<feature type="domain" description="Glycoside hydrolase family 3 C-terminal" evidence="8">
    <location>
        <begin position="399"/>
        <end position="549"/>
    </location>
</feature>
<evidence type="ECO:0000259" key="8">
    <source>
        <dbReference type="Pfam" id="PF01915"/>
    </source>
</evidence>
<organism evidence="9 10">
    <name type="scientific">Gelidibacter sediminis</name>
    <dbReference type="NCBI Taxonomy" id="1608710"/>
    <lineage>
        <taxon>Bacteria</taxon>
        <taxon>Pseudomonadati</taxon>
        <taxon>Bacteroidota</taxon>
        <taxon>Flavobacteriia</taxon>
        <taxon>Flavobacteriales</taxon>
        <taxon>Flavobacteriaceae</taxon>
        <taxon>Gelidibacter</taxon>
    </lineage>
</organism>
<keyword evidence="6" id="KW-0732">Signal</keyword>
<dbReference type="GO" id="GO:0005975">
    <property type="term" value="P:carbohydrate metabolic process"/>
    <property type="evidence" value="ECO:0007669"/>
    <property type="project" value="InterPro"/>
</dbReference>
<dbReference type="AlphaFoldDB" id="A0A4R7PZ88"/>
<accession>A0A4R7PZ88</accession>
<dbReference type="GO" id="GO:0009254">
    <property type="term" value="P:peptidoglycan turnover"/>
    <property type="evidence" value="ECO:0007669"/>
    <property type="project" value="TreeGrafter"/>
</dbReference>
<comment type="similarity">
    <text evidence="2">Belongs to the glycosyl hydrolase 3 family.</text>
</comment>
<keyword evidence="10" id="KW-1185">Reference proteome</keyword>
<dbReference type="InterPro" id="IPR001764">
    <property type="entry name" value="Glyco_hydro_3_N"/>
</dbReference>
<dbReference type="InterPro" id="IPR050226">
    <property type="entry name" value="NagZ_Beta-hexosaminidase"/>
</dbReference>
<evidence type="ECO:0000313" key="9">
    <source>
        <dbReference type="EMBL" id="TDU40328.1"/>
    </source>
</evidence>
<evidence type="ECO:0000256" key="1">
    <source>
        <dbReference type="ARBA" id="ARBA00001231"/>
    </source>
</evidence>
<name>A0A4R7PZ88_9FLAO</name>
<comment type="caution">
    <text evidence="9">The sequence shown here is derived from an EMBL/GenBank/DDBJ whole genome shotgun (WGS) entry which is preliminary data.</text>
</comment>
<comment type="catalytic activity">
    <reaction evidence="1">
        <text>Hydrolysis of terminal non-reducing N-acetyl-D-hexosamine residues in N-acetyl-beta-D-hexosaminides.</text>
        <dbReference type="EC" id="3.2.1.52"/>
    </reaction>
</comment>
<dbReference type="PANTHER" id="PTHR30480">
    <property type="entry name" value="BETA-HEXOSAMINIDASE-RELATED"/>
    <property type="match status" value="1"/>
</dbReference>
<evidence type="ECO:0000256" key="5">
    <source>
        <dbReference type="ARBA" id="ARBA00023295"/>
    </source>
</evidence>
<protein>
    <recommendedName>
        <fullName evidence="3">beta-N-acetylhexosaminidase</fullName>
        <ecNumber evidence="3">3.2.1.52</ecNumber>
    </recommendedName>
</protein>
<dbReference type="Gene3D" id="3.20.20.300">
    <property type="entry name" value="Glycoside hydrolase, family 3, N-terminal domain"/>
    <property type="match status" value="1"/>
</dbReference>
<evidence type="ECO:0000256" key="2">
    <source>
        <dbReference type="ARBA" id="ARBA00005336"/>
    </source>
</evidence>
<dbReference type="Proteomes" id="UP000294689">
    <property type="component" value="Unassembled WGS sequence"/>
</dbReference>
<proteinExistence type="inferred from homology"/>
<dbReference type="Gene3D" id="3.40.50.1700">
    <property type="entry name" value="Glycoside hydrolase family 3 C-terminal domain"/>
    <property type="match status" value="1"/>
</dbReference>
<sequence>MKKILRIVIVAMLVLASCAKTSSKRPVEVDHRKQWVDSVYNQMSLQEKVGQLFMVSAYSNRVDSHTDSIQKLINDYQIGGLIFFQGGPMRQAKLTNTYQALSKVPMLIGVDGEWGLNMRLDSTARYPYNMTLGAITNTKIIEKIGQQIGKDCNRMGIHINFAPVVDINTNSKNPVIGVRSYGEDKYNVTQKAWAFTKGMESTGVIGSAKHFPGHGDTDTDSHKTLPTVAFSEQRIDSVELYPYKELFKKGVGGVMVAHLNVPSLEPQSGLPSSLSYKIVTELLKENLGYEGLIFTDALNMKGVADYGEPGDIDLAAFQAGNDVLLFSEDAPKAITKIVEAYTNKEITEARLAFSVKKILAAKFDAGLNNYQPIPTKNLIKDLNGEVNTNLYTEAIRQAITLIKNDDKVLPMNKNTDEKVAFVKLGEGPHDAFLKALKLRTEVIEISNKNLLEELKNYDKVIIGYHRKNSRLTYAISEDDKKVIESIAKAHKTILTVFASQYSLNETNLEHVEGILISYENSDVAKKLSAEIIYGEAVAKGTLPASISASYPVHSGLVNSL</sequence>
<feature type="domain" description="Glycoside hydrolase family 3 N-terminal" evidence="7">
    <location>
        <begin position="45"/>
        <end position="359"/>
    </location>
</feature>
<evidence type="ECO:0000313" key="10">
    <source>
        <dbReference type="Proteomes" id="UP000294689"/>
    </source>
</evidence>
<dbReference type="Pfam" id="PF01915">
    <property type="entry name" value="Glyco_hydro_3_C"/>
    <property type="match status" value="1"/>
</dbReference>
<dbReference type="InterPro" id="IPR036962">
    <property type="entry name" value="Glyco_hydro_3_N_sf"/>
</dbReference>
<dbReference type="OrthoDB" id="9805821at2"/>
<dbReference type="Pfam" id="PF00933">
    <property type="entry name" value="Glyco_hydro_3"/>
    <property type="match status" value="1"/>
</dbReference>
<dbReference type="PRINTS" id="PR00133">
    <property type="entry name" value="GLHYDRLASE3"/>
</dbReference>
<dbReference type="InterPro" id="IPR002772">
    <property type="entry name" value="Glyco_hydro_3_C"/>
</dbReference>
<dbReference type="EMBL" id="SOBW01000008">
    <property type="protein sequence ID" value="TDU40328.1"/>
    <property type="molecule type" value="Genomic_DNA"/>
</dbReference>
<evidence type="ECO:0000256" key="6">
    <source>
        <dbReference type="SAM" id="SignalP"/>
    </source>
</evidence>
<keyword evidence="4 9" id="KW-0378">Hydrolase</keyword>